<gene>
    <name evidence="1" type="ORF">SAMN05216191_10177</name>
</gene>
<name>A0A1G9FT35_9BACL</name>
<evidence type="ECO:0008006" key="3">
    <source>
        <dbReference type="Google" id="ProtNLM"/>
    </source>
</evidence>
<dbReference type="SUPFAM" id="SSF50129">
    <property type="entry name" value="GroES-like"/>
    <property type="match status" value="1"/>
</dbReference>
<accession>A0A1G9FT35</accession>
<dbReference type="EMBL" id="FNGM01000001">
    <property type="protein sequence ID" value="SDK91564.1"/>
    <property type="molecule type" value="Genomic_DNA"/>
</dbReference>
<dbReference type="AlphaFoldDB" id="A0A1G9FT35"/>
<dbReference type="Proteomes" id="UP000182783">
    <property type="component" value="Unassembled WGS sequence"/>
</dbReference>
<reference evidence="1 2" key="1">
    <citation type="submission" date="2016-10" db="EMBL/GenBank/DDBJ databases">
        <authorList>
            <person name="de Groot N.N."/>
        </authorList>
    </citation>
    <scope>NUCLEOTIDE SEQUENCE [LARGE SCALE GENOMIC DNA]</scope>
    <source>
        <strain evidence="1 2">CGMCC 1.10239</strain>
    </source>
</reference>
<protein>
    <recommendedName>
        <fullName evidence="3">Alcohol dehydrogenase</fullName>
    </recommendedName>
</protein>
<dbReference type="InterPro" id="IPR011032">
    <property type="entry name" value="GroES-like_sf"/>
</dbReference>
<sequence length="70" mass="7911">MKAIQLTNNLGLEELTLVERDIPTPGVYEVLIRMRAASLNYRDLMVLSGGIKRKSGRSIERSSSRVCRFT</sequence>
<evidence type="ECO:0000313" key="2">
    <source>
        <dbReference type="Proteomes" id="UP000182783"/>
    </source>
</evidence>
<evidence type="ECO:0000313" key="1">
    <source>
        <dbReference type="EMBL" id="SDK91564.1"/>
    </source>
</evidence>
<dbReference type="Gene3D" id="3.90.180.10">
    <property type="entry name" value="Medium-chain alcohol dehydrogenases, catalytic domain"/>
    <property type="match status" value="1"/>
</dbReference>
<proteinExistence type="predicted"/>
<organism evidence="1 2">
    <name type="scientific">Paenibacillus jilunlii</name>
    <dbReference type="NCBI Taxonomy" id="682956"/>
    <lineage>
        <taxon>Bacteria</taxon>
        <taxon>Bacillati</taxon>
        <taxon>Bacillota</taxon>
        <taxon>Bacilli</taxon>
        <taxon>Bacillales</taxon>
        <taxon>Paenibacillaceae</taxon>
        <taxon>Paenibacillus</taxon>
    </lineage>
</organism>